<protein>
    <submittedName>
        <fullName evidence="6">Histidine kinase</fullName>
    </submittedName>
</protein>
<sequence>MLANPSQSCLFWGPDHILIYNNAWRRIISGSKHPHFMHVGRVDDLLFFDSQPSGELPLNVPGNQDDTIDKLESYFTWSYLPIQAEDGKVGGILNNCMETTEKVLSERRMSTVRIFAELTASIRTTVEFWQAVADSLALNEHDFPYFLCYSATNTVHSDFNSDSAETISNVSCDTRSEYSSSGSSIASVHNVRLDLVKFCGVQPGHPAAPSQVEFNSMTILEPNQSWPFSKACFGRTSIRAKNPHPEGFQARGWGDEPGDAILIPIHGTDDMLVGLVLFGLNTRRPYDANYASFHQTLSRNLSSCYVATQAFERELQRTEELQALDRAKTVFFQNVSHELRTPLTLIRGPCEDALKDEDKLDKTSRARFKLIFRASGRLLRLVNSLMLFSSAEAKRLQVVYRPVRLGPVTADLASLFRSAIEKAGITYTVDCGRSDDEREVFVDLSMWEKIIFNLLSNAIKYTTEGFIKLSLRFHSSEIELRIPSCGLVKLHGGRIKVESILGKGSSFIISLPRGYSHLPAKDVSHISHPASYKTAPAALAEDGGGPGNLHRDRERNNLELDRAAGYGSYAEAIVEEANGWLGEDSETASTLSASSETETDSSGALQPLCILLAEDNADARSYIKSILSTVAQVIIAVPDGRAALDYIRNQVRPDLIVTDVMMPGLTGTDLIQQLATDPDPDIHNIPIILLTARSGSESNPELKYESIYQGPIDYLLKPFSSDELVRRVRTKIYTVRQKLELERQVQQRTAELNYAQHRYRRMTELAPVAIFETDDTDRNLITFANERYFSLTGLPKSLPLRFDEIIESIEAQYRPAAKQVWSEILTGEPAQFEFQLLNGRQALAEMISLSSGSILGTLTDQTDQRLFASQQLDAERQKTDEAVNRRRLQEAFIDIVSHELRNPISAILQSADLLSGSILRLNNIYHELFVSFMNKTQSDSARLQKLFEESRSELEDVSHAVASVELCARHQTIIASDILVVSRLDSNLLSINPTTFHLMHVLQNTLAMFLVQVETQSIAFKLDPGPSITTETRIIADSTRLCQILVNLISNSCRALETWDGQRQISIQMSLLHSRPFEIPGHIPQVTDSAVEASRIWVSFHISDTGPGVPVEDQARLFTRFNGVQAANANATRRPSSLEGTGLGLYLCRKLAELQGGAIKFIGAPGQGAAFLFFIEARLAENAPTLVPPQSLRPSRRISSKRYLVTDPSSKANISSQDHEFMKKKPEELEKDNSDSVGNNKSYFAEQPNTTRRAKIHILIVEDNVINQKLLRRQVEKAGFTAHATNNGLEALQYLEAAHQDNNSGGEVYPSLILMDLEMPILDGLEATARIRTWEMEGKLPGKLFIYAITGNARQGQIDTALAVGMDDVYIKPYNIADIIRRIDLDCS</sequence>
<dbReference type="InterPro" id="IPR011006">
    <property type="entry name" value="CheY-like_superfamily"/>
</dbReference>
<dbReference type="GO" id="GO:0000155">
    <property type="term" value="F:phosphorelay sensor kinase activity"/>
    <property type="evidence" value="ECO:0007669"/>
    <property type="project" value="InterPro"/>
</dbReference>
<dbReference type="PANTHER" id="PTHR43547">
    <property type="entry name" value="TWO-COMPONENT HISTIDINE KINASE"/>
    <property type="match status" value="1"/>
</dbReference>
<dbReference type="STRING" id="5353.A0A1Q3E6J8"/>
<dbReference type="InterPro" id="IPR001789">
    <property type="entry name" value="Sig_transdc_resp-reg_receiver"/>
</dbReference>
<dbReference type="Pfam" id="PF13188">
    <property type="entry name" value="PAS_8"/>
    <property type="match status" value="1"/>
</dbReference>
<proteinExistence type="predicted"/>
<dbReference type="Gene3D" id="1.10.287.130">
    <property type="match status" value="2"/>
</dbReference>
<dbReference type="InterPro" id="IPR000014">
    <property type="entry name" value="PAS"/>
</dbReference>
<dbReference type="SUPFAM" id="SSF55874">
    <property type="entry name" value="ATPase domain of HSP90 chaperone/DNA topoisomerase II/histidine kinase"/>
    <property type="match status" value="2"/>
</dbReference>
<dbReference type="InterPro" id="IPR036890">
    <property type="entry name" value="HATPase_C_sf"/>
</dbReference>
<dbReference type="CDD" id="cd17546">
    <property type="entry name" value="REC_hyHK_CKI1_RcsC-like"/>
    <property type="match status" value="1"/>
</dbReference>
<evidence type="ECO:0000313" key="6">
    <source>
        <dbReference type="EMBL" id="GAW02801.1"/>
    </source>
</evidence>
<dbReference type="SUPFAM" id="SSF52172">
    <property type="entry name" value="CheY-like"/>
    <property type="match status" value="2"/>
</dbReference>
<evidence type="ECO:0000256" key="1">
    <source>
        <dbReference type="ARBA" id="ARBA00022553"/>
    </source>
</evidence>
<dbReference type="EMBL" id="BDGU01000116">
    <property type="protein sequence ID" value="GAW02801.1"/>
    <property type="molecule type" value="Genomic_DNA"/>
</dbReference>
<dbReference type="SMART" id="SM00388">
    <property type="entry name" value="HisKA"/>
    <property type="match status" value="2"/>
</dbReference>
<evidence type="ECO:0000313" key="7">
    <source>
        <dbReference type="Proteomes" id="UP000188533"/>
    </source>
</evidence>
<reference evidence="6 7" key="1">
    <citation type="submission" date="2016-08" db="EMBL/GenBank/DDBJ databases">
        <authorList>
            <consortium name="Lentinula edodes genome sequencing consortium"/>
            <person name="Sakamoto Y."/>
            <person name="Nakade K."/>
            <person name="Sato S."/>
            <person name="Yoshida Y."/>
            <person name="Miyazaki K."/>
            <person name="Natsume S."/>
            <person name="Konno N."/>
        </authorList>
    </citation>
    <scope>NUCLEOTIDE SEQUENCE [LARGE SCALE GENOMIC DNA]</scope>
    <source>
        <strain evidence="6 7">NBRC 111202</strain>
    </source>
</reference>
<dbReference type="Gene3D" id="3.30.565.10">
    <property type="entry name" value="Histidine kinase-like ATPase, C-terminal domain"/>
    <property type="match status" value="3"/>
</dbReference>
<dbReference type="InterPro" id="IPR035965">
    <property type="entry name" value="PAS-like_dom_sf"/>
</dbReference>
<dbReference type="CDD" id="cd00082">
    <property type="entry name" value="HisKA"/>
    <property type="match status" value="2"/>
</dbReference>
<dbReference type="SUPFAM" id="SSF55785">
    <property type="entry name" value="PYP-like sensor domain (PAS domain)"/>
    <property type="match status" value="1"/>
</dbReference>
<dbReference type="PROSITE" id="PS50109">
    <property type="entry name" value="HIS_KIN"/>
    <property type="match status" value="2"/>
</dbReference>
<dbReference type="SUPFAM" id="SSF47384">
    <property type="entry name" value="Homodimeric domain of signal transducing histidine kinase"/>
    <property type="match status" value="2"/>
</dbReference>
<feature type="compositionally biased region" description="Polar residues" evidence="3">
    <location>
        <begin position="1207"/>
        <end position="1216"/>
    </location>
</feature>
<reference evidence="6 7" key="2">
    <citation type="submission" date="2017-02" db="EMBL/GenBank/DDBJ databases">
        <title>A genome survey and senescence transcriptome analysis in Lentinula edodes.</title>
        <authorList>
            <person name="Sakamoto Y."/>
            <person name="Nakade K."/>
            <person name="Sato S."/>
            <person name="Yoshida Y."/>
            <person name="Miyazaki K."/>
            <person name="Natsume S."/>
            <person name="Konno N."/>
        </authorList>
    </citation>
    <scope>NUCLEOTIDE SEQUENCE [LARGE SCALE GENOMIC DNA]</scope>
    <source>
        <strain evidence="6 7">NBRC 111202</strain>
    </source>
</reference>
<keyword evidence="6" id="KW-0418">Kinase</keyword>
<dbReference type="SMART" id="SM00387">
    <property type="entry name" value="HATPase_c"/>
    <property type="match status" value="2"/>
</dbReference>
<dbReference type="CDD" id="cd00156">
    <property type="entry name" value="REC"/>
    <property type="match status" value="1"/>
</dbReference>
<dbReference type="Gene3D" id="3.30.450.20">
    <property type="entry name" value="PAS domain"/>
    <property type="match status" value="1"/>
</dbReference>
<evidence type="ECO:0000256" key="2">
    <source>
        <dbReference type="PROSITE-ProRule" id="PRU00169"/>
    </source>
</evidence>
<dbReference type="Pfam" id="PF00072">
    <property type="entry name" value="Response_reg"/>
    <property type="match status" value="2"/>
</dbReference>
<dbReference type="PANTHER" id="PTHR43547:SF2">
    <property type="entry name" value="HYBRID SIGNAL TRANSDUCTION HISTIDINE KINASE C"/>
    <property type="match status" value="1"/>
</dbReference>
<dbReference type="InterPro" id="IPR005467">
    <property type="entry name" value="His_kinase_dom"/>
</dbReference>
<keyword evidence="1 2" id="KW-0597">Phosphoprotein</keyword>
<feature type="domain" description="Response regulatory" evidence="5">
    <location>
        <begin position="1257"/>
        <end position="1387"/>
    </location>
</feature>
<keyword evidence="6" id="KW-0808">Transferase</keyword>
<dbReference type="PROSITE" id="PS50110">
    <property type="entry name" value="RESPONSE_REGULATORY"/>
    <property type="match status" value="2"/>
</dbReference>
<dbReference type="Pfam" id="PF00512">
    <property type="entry name" value="HisKA"/>
    <property type="match status" value="1"/>
</dbReference>
<dbReference type="InterPro" id="IPR036097">
    <property type="entry name" value="HisK_dim/P_sf"/>
</dbReference>
<evidence type="ECO:0000259" key="5">
    <source>
        <dbReference type="PROSITE" id="PS50110"/>
    </source>
</evidence>
<dbReference type="SMART" id="SM00448">
    <property type="entry name" value="REC"/>
    <property type="match status" value="2"/>
</dbReference>
<feature type="modified residue" description="4-aspartylphosphate" evidence="2">
    <location>
        <position position="1316"/>
    </location>
</feature>
<dbReference type="Gene3D" id="3.40.50.2300">
    <property type="match status" value="2"/>
</dbReference>
<gene>
    <name evidence="6" type="ORF">LENED_004472</name>
</gene>
<keyword evidence="7" id="KW-1185">Reference proteome</keyword>
<feature type="domain" description="Response regulatory" evidence="5">
    <location>
        <begin position="609"/>
        <end position="732"/>
    </location>
</feature>
<organism evidence="6 7">
    <name type="scientific">Lentinula edodes</name>
    <name type="common">Shiitake mushroom</name>
    <name type="synonym">Lentinus edodes</name>
    <dbReference type="NCBI Taxonomy" id="5353"/>
    <lineage>
        <taxon>Eukaryota</taxon>
        <taxon>Fungi</taxon>
        <taxon>Dikarya</taxon>
        <taxon>Basidiomycota</taxon>
        <taxon>Agaricomycotina</taxon>
        <taxon>Agaricomycetes</taxon>
        <taxon>Agaricomycetidae</taxon>
        <taxon>Agaricales</taxon>
        <taxon>Marasmiineae</taxon>
        <taxon>Omphalotaceae</taxon>
        <taxon>Lentinula</taxon>
    </lineage>
</organism>
<feature type="domain" description="Histidine kinase" evidence="4">
    <location>
        <begin position="895"/>
        <end position="1179"/>
    </location>
</feature>
<dbReference type="InterPro" id="IPR003661">
    <property type="entry name" value="HisK_dim/P_dom"/>
</dbReference>
<dbReference type="Proteomes" id="UP000188533">
    <property type="component" value="Unassembled WGS sequence"/>
</dbReference>
<dbReference type="InterPro" id="IPR004358">
    <property type="entry name" value="Sig_transdc_His_kin-like_C"/>
</dbReference>
<dbReference type="Pfam" id="PF02518">
    <property type="entry name" value="HATPase_c"/>
    <property type="match status" value="1"/>
</dbReference>
<accession>A0A1Q3E6J8</accession>
<comment type="caution">
    <text evidence="6">The sequence shown here is derived from an EMBL/GenBank/DDBJ whole genome shotgun (WGS) entry which is preliminary data.</text>
</comment>
<name>A0A1Q3E6J8_LENED</name>
<feature type="domain" description="Histidine kinase" evidence="4">
    <location>
        <begin position="334"/>
        <end position="486"/>
    </location>
</feature>
<evidence type="ECO:0000259" key="4">
    <source>
        <dbReference type="PROSITE" id="PS50109"/>
    </source>
</evidence>
<dbReference type="PRINTS" id="PR00344">
    <property type="entry name" value="BCTRLSENSOR"/>
</dbReference>
<dbReference type="InterPro" id="IPR003594">
    <property type="entry name" value="HATPase_dom"/>
</dbReference>
<feature type="modified residue" description="4-aspartylphosphate" evidence="2">
    <location>
        <position position="659"/>
    </location>
</feature>
<evidence type="ECO:0000256" key="3">
    <source>
        <dbReference type="SAM" id="MobiDB-lite"/>
    </source>
</evidence>
<feature type="region of interest" description="Disordered" evidence="3">
    <location>
        <begin position="1198"/>
        <end position="1220"/>
    </location>
</feature>